<accession>D3BBE8</accession>
<evidence type="ECO:0000313" key="3">
    <source>
        <dbReference type="EMBL" id="EFA80981.1"/>
    </source>
</evidence>
<proteinExistence type="inferred from homology"/>
<evidence type="ECO:0000259" key="2">
    <source>
        <dbReference type="SMART" id="SM01041"/>
    </source>
</evidence>
<dbReference type="InterPro" id="IPR038898">
    <property type="entry name" value="BROX"/>
</dbReference>
<dbReference type="GO" id="GO:0001522">
    <property type="term" value="P:pseudouridine synthesis"/>
    <property type="evidence" value="ECO:0007669"/>
    <property type="project" value="InterPro"/>
</dbReference>
<evidence type="ECO:0000313" key="4">
    <source>
        <dbReference type="Proteomes" id="UP000001396"/>
    </source>
</evidence>
<evidence type="ECO:0000256" key="1">
    <source>
        <dbReference type="ARBA" id="ARBA00008901"/>
    </source>
</evidence>
<dbReference type="GeneID" id="31361298"/>
<dbReference type="Pfam" id="PF03097">
    <property type="entry name" value="BRO1"/>
    <property type="match status" value="1"/>
</dbReference>
<reference evidence="3 4" key="1">
    <citation type="journal article" date="2011" name="Genome Res.">
        <title>Phylogeny-wide analysis of social amoeba genomes highlights ancient origins for complex intercellular communication.</title>
        <authorList>
            <person name="Heidel A.J."/>
            <person name="Lawal H.M."/>
            <person name="Felder M."/>
            <person name="Schilde C."/>
            <person name="Helps N.R."/>
            <person name="Tunggal B."/>
            <person name="Rivero F."/>
            <person name="John U."/>
            <person name="Schleicher M."/>
            <person name="Eichinger L."/>
            <person name="Platzer M."/>
            <person name="Noegel A.A."/>
            <person name="Schaap P."/>
            <person name="Gloeckner G."/>
        </authorList>
    </citation>
    <scope>NUCLEOTIDE SEQUENCE [LARGE SCALE GENOMIC DNA]</scope>
    <source>
        <strain evidence="4">ATCC 26659 / Pp 5 / PN500</strain>
    </source>
</reference>
<protein>
    <recommendedName>
        <fullName evidence="2">BRO1 domain-containing protein</fullName>
    </recommendedName>
</protein>
<dbReference type="CDD" id="cd09247">
    <property type="entry name" value="BRO1_Alix_like_2"/>
    <property type="match status" value="1"/>
</dbReference>
<comment type="similarity">
    <text evidence="1">Belongs to the BROX family.</text>
</comment>
<dbReference type="PANTHER" id="PTHR23032:SF15">
    <property type="entry name" value="BRO1 DOMAIN-CONTAINING PROTEIN"/>
    <property type="match status" value="1"/>
</dbReference>
<dbReference type="GO" id="GO:0009982">
    <property type="term" value="F:pseudouridine synthase activity"/>
    <property type="evidence" value="ECO:0007669"/>
    <property type="project" value="InterPro"/>
</dbReference>
<dbReference type="EMBL" id="ADBJ01000026">
    <property type="protein sequence ID" value="EFA80981.1"/>
    <property type="molecule type" value="Genomic_DNA"/>
</dbReference>
<dbReference type="SUPFAM" id="SSF55120">
    <property type="entry name" value="Pseudouridine synthase"/>
    <property type="match status" value="1"/>
</dbReference>
<dbReference type="InterPro" id="IPR006145">
    <property type="entry name" value="PsdUridine_synth_RsuA/RluA"/>
</dbReference>
<dbReference type="Pfam" id="PF00849">
    <property type="entry name" value="PseudoU_synth_2"/>
    <property type="match status" value="1"/>
</dbReference>
<dbReference type="Gene3D" id="3.30.2350.10">
    <property type="entry name" value="Pseudouridine synthase"/>
    <property type="match status" value="1"/>
</dbReference>
<dbReference type="GO" id="GO:0003723">
    <property type="term" value="F:RNA binding"/>
    <property type="evidence" value="ECO:0007669"/>
    <property type="project" value="InterPro"/>
</dbReference>
<gene>
    <name evidence="3" type="ORF">PPL_05814</name>
</gene>
<dbReference type="Gene3D" id="1.25.40.280">
    <property type="entry name" value="alix/aip1 like domains"/>
    <property type="match status" value="1"/>
</dbReference>
<feature type="domain" description="BRO1" evidence="2">
    <location>
        <begin position="12"/>
        <end position="376"/>
    </location>
</feature>
<dbReference type="AlphaFoldDB" id="D3BBE8"/>
<dbReference type="STRING" id="670386.D3BBE8"/>
<dbReference type="InterPro" id="IPR004328">
    <property type="entry name" value="BRO1_dom"/>
</dbReference>
<comment type="caution">
    <text evidence="3">The sequence shown here is derived from an EMBL/GenBank/DDBJ whole genome shotgun (WGS) entry which is preliminary data.</text>
</comment>
<dbReference type="PANTHER" id="PTHR23032">
    <property type="entry name" value="BRO1 DOMAIN-CONTAINING PROTEIN BROX"/>
    <property type="match status" value="1"/>
</dbReference>
<dbReference type="InterPro" id="IPR020103">
    <property type="entry name" value="PsdUridine_synth_cat_dom_sf"/>
</dbReference>
<dbReference type="InterPro" id="IPR038499">
    <property type="entry name" value="BRO1_sf"/>
</dbReference>
<sequence>MSMPIESPLKLYMTRFDLPQSKRIQFETTIRTQTVQSNQLLAEASLKRNELIIVIEKSPAASVIKAIEKYLPDLYSFILTIENNPNIRLNEHMCFDWTSFACTKTFYAAYSLRNELVMVLMLYGMAHFNRVAEINDTLNEENFDENIKLMANHLKIAAGIFEFVNRVELPRWAKSADELHLECSSNVSLGMSLLCVSLGNSLTVRKALRSNTSHSLVAKISCEAWHKAEMAKNTLKDLSHNFKRLPKPFRNYLSSYTSLQHSVTMMEMARAAIDTKQISMALTYFQESINIISKLKKPSDTKQLEILNSLTNEINHENQSLVKQNEVIYFEKKVDPKTLISVDYIRSVIDLGAVYHRGPLNSFPSLKNVPLPRRVFNYEETIEADSLVKIFFYPRHYSTDHIDLQRLVVYENDQFMVIDKPHGVSIGPVIDNYHNNINHLIKTSRPSELTTIYNPHRLDFQTRGLCVLVKDSDYISQFNLLLRNRDNISKKYRAFYKQVDNLQEDKDDIIEPGLYTHYMRPTKSTFKEMSHSKIDSWHECILRVLNGGKCNVDLPISDDEHSYLNIDLINSDNNTNNNNSYIDTIGKGNSRKRMNNVNLNYVDIELITGRTHQIRAQLTAIGKPLIGDKMYGGIPIQQLANPLFSSSDQPYPYRSSKHSSIIGLVSYELSFKCPKTGKDYFFSLDKNNNNNKYNLKNNFKFI</sequence>
<dbReference type="Proteomes" id="UP000001396">
    <property type="component" value="Unassembled WGS sequence"/>
</dbReference>
<name>D3BBE8_HETP5</name>
<dbReference type="RefSeq" id="XP_020433099.1">
    <property type="nucleotide sequence ID" value="XM_020576687.1"/>
</dbReference>
<keyword evidence="4" id="KW-1185">Reference proteome</keyword>
<dbReference type="InParanoid" id="D3BBE8"/>
<organism evidence="3 4">
    <name type="scientific">Heterostelium pallidum (strain ATCC 26659 / Pp 5 / PN500)</name>
    <name type="common">Cellular slime mold</name>
    <name type="synonym">Polysphondylium pallidum</name>
    <dbReference type="NCBI Taxonomy" id="670386"/>
    <lineage>
        <taxon>Eukaryota</taxon>
        <taxon>Amoebozoa</taxon>
        <taxon>Evosea</taxon>
        <taxon>Eumycetozoa</taxon>
        <taxon>Dictyostelia</taxon>
        <taxon>Acytosteliales</taxon>
        <taxon>Acytosteliaceae</taxon>
        <taxon>Heterostelium</taxon>
    </lineage>
</organism>
<dbReference type="SMART" id="SM01041">
    <property type="entry name" value="BRO1"/>
    <property type="match status" value="1"/>
</dbReference>